<proteinExistence type="predicted"/>
<protein>
    <submittedName>
        <fullName evidence="1">Uncharacterized protein</fullName>
    </submittedName>
</protein>
<dbReference type="AlphaFoldDB" id="A0A3B1BBN9"/>
<evidence type="ECO:0000313" key="1">
    <source>
        <dbReference type="EMBL" id="VAX09413.1"/>
    </source>
</evidence>
<reference evidence="1" key="1">
    <citation type="submission" date="2018-06" db="EMBL/GenBank/DDBJ databases">
        <authorList>
            <person name="Zhirakovskaya E."/>
        </authorList>
    </citation>
    <scope>NUCLEOTIDE SEQUENCE</scope>
</reference>
<name>A0A3B1BBN9_9ZZZZ</name>
<dbReference type="EMBL" id="UOFY01000036">
    <property type="protein sequence ID" value="VAX09413.1"/>
    <property type="molecule type" value="Genomic_DNA"/>
</dbReference>
<accession>A0A3B1BBN9</accession>
<organism evidence="1">
    <name type="scientific">hydrothermal vent metagenome</name>
    <dbReference type="NCBI Taxonomy" id="652676"/>
    <lineage>
        <taxon>unclassified sequences</taxon>
        <taxon>metagenomes</taxon>
        <taxon>ecological metagenomes</taxon>
    </lineage>
</organism>
<sequence length="196" mass="21415">MVERLGPELINVSLDFNERIMRMSYGDIAAVQLLRDASIMINHSPGLRSALIIIDGEGYIFTPTPLYLEAESNNEMARNALHLSQDQVAKAMARLSPAAAKAIAIARTSDADEKVRIADLPVEVGSSQVNEEQPQPLLLAYRDNLPSPASSSSVRVNEQCGCKHGQGDHVWRGQAGVLSSEGGNSAPHPEWFWLWL</sequence>
<gene>
    <name evidence="1" type="ORF">MNBD_GAMMA25-971</name>
</gene>